<name>H8GLN6_METAL</name>
<organism evidence="1 2">
    <name type="scientific">Methylomicrobium album BG8</name>
    <dbReference type="NCBI Taxonomy" id="686340"/>
    <lineage>
        <taxon>Bacteria</taxon>
        <taxon>Pseudomonadati</taxon>
        <taxon>Pseudomonadota</taxon>
        <taxon>Gammaproteobacteria</taxon>
        <taxon>Methylococcales</taxon>
        <taxon>Methylococcaceae</taxon>
        <taxon>Methylomicrobium</taxon>
    </lineage>
</organism>
<dbReference type="AlphaFoldDB" id="H8GLN6"/>
<dbReference type="STRING" id="686340.Metal_2877"/>
<dbReference type="RefSeq" id="WP_005373233.1">
    <property type="nucleotide sequence ID" value="NZ_CM001475.1"/>
</dbReference>
<accession>H8GLN6</accession>
<keyword evidence="2" id="KW-1185">Reference proteome</keyword>
<evidence type="ECO:0000313" key="2">
    <source>
        <dbReference type="Proteomes" id="UP000005090"/>
    </source>
</evidence>
<gene>
    <name evidence="1" type="ORF">Metal_2877</name>
</gene>
<evidence type="ECO:0000313" key="1">
    <source>
        <dbReference type="EMBL" id="EIC30563.1"/>
    </source>
</evidence>
<dbReference type="EMBL" id="CM001475">
    <property type="protein sequence ID" value="EIC30563.1"/>
    <property type="molecule type" value="Genomic_DNA"/>
</dbReference>
<dbReference type="HOGENOM" id="CLU_2317031_0_0_6"/>
<protein>
    <submittedName>
        <fullName evidence="1">Uncharacterized protein</fullName>
    </submittedName>
</protein>
<reference evidence="1 2" key="1">
    <citation type="journal article" date="2013" name="Genome Announc.">
        <title>Genome Sequence of the Obligate Gammaproteobacterial Methanotroph Methylomicrobium album Strain BG8.</title>
        <authorList>
            <person name="Kits K.D."/>
            <person name="Kalyuzhnaya M.G."/>
            <person name="Klotz M.G."/>
            <person name="Jetten M.S."/>
            <person name="Op den Camp H.J."/>
            <person name="Vuilleumier S."/>
            <person name="Bringel F."/>
            <person name="Dispirito A.A."/>
            <person name="Murrell J.C."/>
            <person name="Bruce D."/>
            <person name="Cheng J.F."/>
            <person name="Copeland A."/>
            <person name="Goodwin L."/>
            <person name="Hauser L."/>
            <person name="Lajus A."/>
            <person name="Land M.L."/>
            <person name="Lapidus A."/>
            <person name="Lucas S."/>
            <person name="Medigue C."/>
            <person name="Pitluck S."/>
            <person name="Woyke T."/>
            <person name="Zeytun A."/>
            <person name="Stein L.Y."/>
        </authorList>
    </citation>
    <scope>NUCLEOTIDE SEQUENCE [LARGE SCALE GENOMIC DNA]</scope>
    <source>
        <strain evidence="1 2">BG8</strain>
    </source>
</reference>
<sequence>MSIDTNNRYAALALAGICSSCSQPMPPLSQEEIQERLEECEDDQFECDRCTIDTLIMAGWEVETFEECLSDYLQSPLKDYLLAAFERRSAKTETQPVEA</sequence>
<proteinExistence type="predicted"/>
<dbReference type="Proteomes" id="UP000005090">
    <property type="component" value="Chromosome"/>
</dbReference>